<dbReference type="AlphaFoldDB" id="B8MEZ8"/>
<dbReference type="VEuPathDB" id="FungiDB:TSTA_008920"/>
<organism evidence="1 2">
    <name type="scientific">Talaromyces stipitatus (strain ATCC 10500 / CBS 375.48 / QM 6759 / NRRL 1006)</name>
    <name type="common">Penicillium stipitatum</name>
    <dbReference type="NCBI Taxonomy" id="441959"/>
    <lineage>
        <taxon>Eukaryota</taxon>
        <taxon>Fungi</taxon>
        <taxon>Dikarya</taxon>
        <taxon>Ascomycota</taxon>
        <taxon>Pezizomycotina</taxon>
        <taxon>Eurotiomycetes</taxon>
        <taxon>Eurotiomycetidae</taxon>
        <taxon>Eurotiales</taxon>
        <taxon>Trichocomaceae</taxon>
        <taxon>Talaromyces</taxon>
        <taxon>Talaromyces sect. Talaromyces</taxon>
    </lineage>
</organism>
<gene>
    <name evidence="1" type="ORF">TSTA_008920</name>
</gene>
<dbReference type="GeneID" id="8100753"/>
<name>B8MEZ8_TALSN</name>
<accession>B8MEZ8</accession>
<evidence type="ECO:0000313" key="2">
    <source>
        <dbReference type="Proteomes" id="UP000001745"/>
    </source>
</evidence>
<dbReference type="InParanoid" id="B8MEZ8"/>
<proteinExistence type="predicted"/>
<dbReference type="EMBL" id="EQ962656">
    <property type="protein sequence ID" value="EED15767.1"/>
    <property type="molecule type" value="Genomic_DNA"/>
</dbReference>
<protein>
    <submittedName>
        <fullName evidence="1">Uncharacterized protein</fullName>
    </submittedName>
</protein>
<evidence type="ECO:0000313" key="1">
    <source>
        <dbReference type="EMBL" id="EED15767.1"/>
    </source>
</evidence>
<reference evidence="2" key="1">
    <citation type="journal article" date="2015" name="Genome Announc.">
        <title>Genome sequence of the AIDS-associated pathogen Penicillium marneffei (ATCC18224) and its near taxonomic relative Talaromyces stipitatus (ATCC10500).</title>
        <authorList>
            <person name="Nierman W.C."/>
            <person name="Fedorova-Abrams N.D."/>
            <person name="Andrianopoulos A."/>
        </authorList>
    </citation>
    <scope>NUCLEOTIDE SEQUENCE [LARGE SCALE GENOMIC DNA]</scope>
    <source>
        <strain evidence="2">ATCC 10500 / CBS 375.48 / QM 6759 / NRRL 1006</strain>
    </source>
</reference>
<dbReference type="Proteomes" id="UP000001745">
    <property type="component" value="Unassembled WGS sequence"/>
</dbReference>
<dbReference type="HOGENOM" id="CLU_2224955_0_0_1"/>
<sequence>MPLPALLPTAISINLYIFHHIYDPNQYSTATIASWLHCQLPSGGTANWLPRSTATGQRAQLPTGSLTEPPIGNWPDRQMSYWFDRQLSSWLNWHCHPGSTPNCQLP</sequence>
<dbReference type="RefSeq" id="XP_002483001.1">
    <property type="nucleotide sequence ID" value="XM_002482956.1"/>
</dbReference>
<keyword evidence="2" id="KW-1185">Reference proteome</keyword>